<feature type="transmembrane region" description="Helical" evidence="7">
    <location>
        <begin position="129"/>
        <end position="150"/>
    </location>
</feature>
<dbReference type="GO" id="GO:0005886">
    <property type="term" value="C:plasma membrane"/>
    <property type="evidence" value="ECO:0007669"/>
    <property type="project" value="TreeGrafter"/>
</dbReference>
<feature type="transmembrane region" description="Helical" evidence="7">
    <location>
        <begin position="105"/>
        <end position="123"/>
    </location>
</feature>
<accession>A0A6A6RFK2</accession>
<dbReference type="PROSITE" id="PS50850">
    <property type="entry name" value="MFS"/>
    <property type="match status" value="1"/>
</dbReference>
<protein>
    <submittedName>
        <fullName evidence="9">Trichothecene efflux pump</fullName>
    </submittedName>
</protein>
<evidence type="ECO:0000313" key="9">
    <source>
        <dbReference type="EMBL" id="KAF2503196.1"/>
    </source>
</evidence>
<feature type="transmembrane region" description="Helical" evidence="7">
    <location>
        <begin position="373"/>
        <end position="390"/>
    </location>
</feature>
<feature type="transmembrane region" description="Helical" evidence="7">
    <location>
        <begin position="193"/>
        <end position="212"/>
    </location>
</feature>
<dbReference type="GO" id="GO:0022857">
    <property type="term" value="F:transmembrane transporter activity"/>
    <property type="evidence" value="ECO:0007669"/>
    <property type="project" value="InterPro"/>
</dbReference>
<feature type="transmembrane region" description="Helical" evidence="7">
    <location>
        <begin position="523"/>
        <end position="542"/>
    </location>
</feature>
<evidence type="ECO:0000256" key="3">
    <source>
        <dbReference type="ARBA" id="ARBA00022692"/>
    </source>
</evidence>
<keyword evidence="5 7" id="KW-0472">Membrane</keyword>
<feature type="transmembrane region" description="Helical" evidence="7">
    <location>
        <begin position="428"/>
        <end position="452"/>
    </location>
</feature>
<evidence type="ECO:0000256" key="2">
    <source>
        <dbReference type="ARBA" id="ARBA00022448"/>
    </source>
</evidence>
<name>A0A6A6RFK2_9PEZI</name>
<dbReference type="Proteomes" id="UP000799750">
    <property type="component" value="Unassembled WGS sequence"/>
</dbReference>
<organism evidence="9 10">
    <name type="scientific">Lophium mytilinum</name>
    <dbReference type="NCBI Taxonomy" id="390894"/>
    <lineage>
        <taxon>Eukaryota</taxon>
        <taxon>Fungi</taxon>
        <taxon>Dikarya</taxon>
        <taxon>Ascomycota</taxon>
        <taxon>Pezizomycotina</taxon>
        <taxon>Dothideomycetes</taxon>
        <taxon>Pleosporomycetidae</taxon>
        <taxon>Mytilinidiales</taxon>
        <taxon>Mytilinidiaceae</taxon>
        <taxon>Lophium</taxon>
    </lineage>
</organism>
<feature type="domain" description="Major facilitator superfamily (MFS) profile" evidence="8">
    <location>
        <begin position="40"/>
        <end position="547"/>
    </location>
</feature>
<evidence type="ECO:0000256" key="7">
    <source>
        <dbReference type="SAM" id="Phobius"/>
    </source>
</evidence>
<evidence type="ECO:0000256" key="1">
    <source>
        <dbReference type="ARBA" id="ARBA00004141"/>
    </source>
</evidence>
<comment type="subcellular location">
    <subcellularLocation>
        <location evidence="1">Membrane</location>
        <topology evidence="1">Multi-pass membrane protein</topology>
    </subcellularLocation>
</comment>
<feature type="transmembrane region" description="Helical" evidence="7">
    <location>
        <begin position="304"/>
        <end position="323"/>
    </location>
</feature>
<dbReference type="AlphaFoldDB" id="A0A6A6RFK2"/>
<dbReference type="Pfam" id="PF06609">
    <property type="entry name" value="TRI12"/>
    <property type="match status" value="1"/>
</dbReference>
<feature type="transmembrane region" description="Helical" evidence="7">
    <location>
        <begin position="396"/>
        <end position="416"/>
    </location>
</feature>
<evidence type="ECO:0000256" key="5">
    <source>
        <dbReference type="ARBA" id="ARBA00023136"/>
    </source>
</evidence>
<evidence type="ECO:0000256" key="6">
    <source>
        <dbReference type="SAM" id="MobiDB-lite"/>
    </source>
</evidence>
<gene>
    <name evidence="9" type="ORF">BU16DRAFT_555209</name>
</gene>
<feature type="transmembrane region" description="Helical" evidence="7">
    <location>
        <begin position="162"/>
        <end position="181"/>
    </location>
</feature>
<dbReference type="SUPFAM" id="SSF103473">
    <property type="entry name" value="MFS general substrate transporter"/>
    <property type="match status" value="1"/>
</dbReference>
<reference evidence="9" key="1">
    <citation type="journal article" date="2020" name="Stud. Mycol.">
        <title>101 Dothideomycetes genomes: a test case for predicting lifestyles and emergence of pathogens.</title>
        <authorList>
            <person name="Haridas S."/>
            <person name="Albert R."/>
            <person name="Binder M."/>
            <person name="Bloem J."/>
            <person name="Labutti K."/>
            <person name="Salamov A."/>
            <person name="Andreopoulos B."/>
            <person name="Baker S."/>
            <person name="Barry K."/>
            <person name="Bills G."/>
            <person name="Bluhm B."/>
            <person name="Cannon C."/>
            <person name="Castanera R."/>
            <person name="Culley D."/>
            <person name="Daum C."/>
            <person name="Ezra D."/>
            <person name="Gonzalez J."/>
            <person name="Henrissat B."/>
            <person name="Kuo A."/>
            <person name="Liang C."/>
            <person name="Lipzen A."/>
            <person name="Lutzoni F."/>
            <person name="Magnuson J."/>
            <person name="Mondo S."/>
            <person name="Nolan M."/>
            <person name="Ohm R."/>
            <person name="Pangilinan J."/>
            <person name="Park H.-J."/>
            <person name="Ramirez L."/>
            <person name="Alfaro M."/>
            <person name="Sun H."/>
            <person name="Tritt A."/>
            <person name="Yoshinaga Y."/>
            <person name="Zwiers L.-H."/>
            <person name="Turgeon B."/>
            <person name="Goodwin S."/>
            <person name="Spatafora J."/>
            <person name="Crous P."/>
            <person name="Grigoriev I."/>
        </authorList>
    </citation>
    <scope>NUCLEOTIDE SEQUENCE</scope>
    <source>
        <strain evidence="9">CBS 269.34</strain>
    </source>
</reference>
<feature type="transmembrane region" description="Helical" evidence="7">
    <location>
        <begin position="264"/>
        <end position="283"/>
    </location>
</feature>
<feature type="transmembrane region" description="Helical" evidence="7">
    <location>
        <begin position="74"/>
        <end position="93"/>
    </location>
</feature>
<keyword evidence="4 7" id="KW-1133">Transmembrane helix</keyword>
<dbReference type="PANTHER" id="PTHR23501">
    <property type="entry name" value="MAJOR FACILITATOR SUPERFAMILY"/>
    <property type="match status" value="1"/>
</dbReference>
<keyword evidence="2" id="KW-0813">Transport</keyword>
<keyword evidence="3 7" id="KW-0812">Transmembrane</keyword>
<keyword evidence="10" id="KW-1185">Reference proteome</keyword>
<dbReference type="EMBL" id="MU004181">
    <property type="protein sequence ID" value="KAF2503196.1"/>
    <property type="molecule type" value="Genomic_DNA"/>
</dbReference>
<sequence>MEEKPSSFEPSHIEKTTDERSNESIRSGDDFNFTFGKFLAILSFQLGYFADLLCLTGTSAVLSVINRDIGPSPSYSWIATSQIVGAAALAPVCGRLGDIFGRRNILFVGNIFGIIGAIIAATSKDVNTMIAGGTFLGMANAMHQVAWACLGEVVPKRSRGFAFGFFESSIACGTVTGPLIGWGFVQNGSWRPLFWLTFALNATALILVFFFYHPINQYIHEEGKTTMDQLKETDFIGTFLYIAGIVLFLWGISVGGQLYAWKSAGALAPLLIGFFLMVAMGFYEAYGRAHWPIFPPVIFRNVRGVTVILAGVFIYGILFYGTAVIWPQQVVALYAKSNMQNGWYSTASGFGGLCTSPIYGWSMRKFGHVRWQLTFIIACLTLLSGCQAVVTPESHVASTALVFLVYSFVAGTSILTAAMVQLNVEHEFIGVATGVMISVRTVGGAIGSTIYVSILQNKLTDNIAKDVGMPLALGGVAPATIPEVIEALLAGNVADPALAAVKPQVLGLAVAGLKQAFASAFKIVYLTTIAFGVVGVVIVAFASDVDHLMTRKIEIRLEEGAIIHGHMDTGAGHIIRHEEKKLEEA</sequence>
<evidence type="ECO:0000256" key="4">
    <source>
        <dbReference type="ARBA" id="ARBA00022989"/>
    </source>
</evidence>
<dbReference type="OrthoDB" id="4139357at2759"/>
<feature type="transmembrane region" description="Helical" evidence="7">
    <location>
        <begin position="38"/>
        <end position="62"/>
    </location>
</feature>
<evidence type="ECO:0000313" key="10">
    <source>
        <dbReference type="Proteomes" id="UP000799750"/>
    </source>
</evidence>
<dbReference type="InterPro" id="IPR010573">
    <property type="entry name" value="MFS_Str1/Tri12-like"/>
</dbReference>
<dbReference type="Gene3D" id="1.20.1250.20">
    <property type="entry name" value="MFS general substrate transporter like domains"/>
    <property type="match status" value="2"/>
</dbReference>
<evidence type="ECO:0000259" key="8">
    <source>
        <dbReference type="PROSITE" id="PS50850"/>
    </source>
</evidence>
<dbReference type="InterPro" id="IPR036259">
    <property type="entry name" value="MFS_trans_sf"/>
</dbReference>
<feature type="transmembrane region" description="Helical" evidence="7">
    <location>
        <begin position="233"/>
        <end position="252"/>
    </location>
</feature>
<dbReference type="PANTHER" id="PTHR23501:SF109">
    <property type="entry name" value="MAJOR FACILITATOR SUPERFAMILY (MFS) PROFILE DOMAIN-CONTAINING PROTEIN-RELATED"/>
    <property type="match status" value="1"/>
</dbReference>
<proteinExistence type="predicted"/>
<feature type="region of interest" description="Disordered" evidence="6">
    <location>
        <begin position="1"/>
        <end position="24"/>
    </location>
</feature>
<dbReference type="InterPro" id="IPR020846">
    <property type="entry name" value="MFS_dom"/>
</dbReference>